<evidence type="ECO:0000313" key="1">
    <source>
        <dbReference type="EMBL" id="CAG8565480.1"/>
    </source>
</evidence>
<comment type="caution">
    <text evidence="1">The sequence shown here is derived from an EMBL/GenBank/DDBJ whole genome shotgun (WGS) entry which is preliminary data.</text>
</comment>
<evidence type="ECO:0000313" key="2">
    <source>
        <dbReference type="Proteomes" id="UP000789860"/>
    </source>
</evidence>
<reference evidence="1" key="1">
    <citation type="submission" date="2021-06" db="EMBL/GenBank/DDBJ databases">
        <authorList>
            <person name="Kallberg Y."/>
            <person name="Tangrot J."/>
            <person name="Rosling A."/>
        </authorList>
    </citation>
    <scope>NUCLEOTIDE SEQUENCE</scope>
    <source>
        <strain evidence="1">AU212A</strain>
    </source>
</reference>
<feature type="non-terminal residue" evidence="1">
    <location>
        <position position="66"/>
    </location>
</feature>
<accession>A0ACA9M3K8</accession>
<gene>
    <name evidence="1" type="ORF">SCALOS_LOCUS5659</name>
</gene>
<name>A0ACA9M3K8_9GLOM</name>
<organism evidence="1 2">
    <name type="scientific">Scutellospora calospora</name>
    <dbReference type="NCBI Taxonomy" id="85575"/>
    <lineage>
        <taxon>Eukaryota</taxon>
        <taxon>Fungi</taxon>
        <taxon>Fungi incertae sedis</taxon>
        <taxon>Mucoromycota</taxon>
        <taxon>Glomeromycotina</taxon>
        <taxon>Glomeromycetes</taxon>
        <taxon>Diversisporales</taxon>
        <taxon>Gigasporaceae</taxon>
        <taxon>Scutellospora</taxon>
    </lineage>
</organism>
<dbReference type="EMBL" id="CAJVPM010009598">
    <property type="protein sequence ID" value="CAG8565480.1"/>
    <property type="molecule type" value="Genomic_DNA"/>
</dbReference>
<keyword evidence="2" id="KW-1185">Reference proteome</keyword>
<proteinExistence type="predicted"/>
<protein>
    <submittedName>
        <fullName evidence="1">6102_t:CDS:1</fullName>
    </submittedName>
</protein>
<sequence>MLESIQNLNKQKVNIEVIYAICQILNDSNKECCNIRLKTSNGSISNLITHLLSAHSNTKNEPGLSN</sequence>
<dbReference type="Proteomes" id="UP000789860">
    <property type="component" value="Unassembled WGS sequence"/>
</dbReference>